<comment type="caution">
    <text evidence="1">The sequence shown here is derived from an EMBL/GenBank/DDBJ whole genome shotgun (WGS) entry which is preliminary data.</text>
</comment>
<proteinExistence type="predicted"/>
<keyword evidence="2" id="KW-1185">Reference proteome</keyword>
<gene>
    <name evidence="1" type="ORF">QFC24_004357</name>
</gene>
<dbReference type="Proteomes" id="UP001234202">
    <property type="component" value="Unassembled WGS sequence"/>
</dbReference>
<organism evidence="1 2">
    <name type="scientific">Naganishia onofrii</name>
    <dbReference type="NCBI Taxonomy" id="1851511"/>
    <lineage>
        <taxon>Eukaryota</taxon>
        <taxon>Fungi</taxon>
        <taxon>Dikarya</taxon>
        <taxon>Basidiomycota</taxon>
        <taxon>Agaricomycotina</taxon>
        <taxon>Tremellomycetes</taxon>
        <taxon>Filobasidiales</taxon>
        <taxon>Filobasidiaceae</taxon>
        <taxon>Naganishia</taxon>
    </lineage>
</organism>
<dbReference type="EMBL" id="JASBWV010000015">
    <property type="protein sequence ID" value="KAJ9122130.1"/>
    <property type="molecule type" value="Genomic_DNA"/>
</dbReference>
<accession>A0ACC2XFG7</accession>
<reference evidence="1" key="1">
    <citation type="submission" date="2023-04" db="EMBL/GenBank/DDBJ databases">
        <title>Draft Genome sequencing of Naganishia species isolated from polar environments using Oxford Nanopore Technology.</title>
        <authorList>
            <person name="Leo P."/>
            <person name="Venkateswaran K."/>
        </authorList>
    </citation>
    <scope>NUCLEOTIDE SEQUENCE</scope>
    <source>
        <strain evidence="1">DBVPG 5303</strain>
    </source>
</reference>
<protein>
    <submittedName>
        <fullName evidence="1">Uncharacterized protein</fullName>
    </submittedName>
</protein>
<name>A0ACC2XFG7_9TREE</name>
<evidence type="ECO:0000313" key="2">
    <source>
        <dbReference type="Proteomes" id="UP001234202"/>
    </source>
</evidence>
<evidence type="ECO:0000313" key="1">
    <source>
        <dbReference type="EMBL" id="KAJ9122130.1"/>
    </source>
</evidence>
<sequence length="1108" mass="124397">MGGFTRRKAPAFTITEAPPTPTLATPGSFDGSFTTNPFEAATVSARPSLTSRSSFSIGRRLSQAFIPTLGKVPRPSVTETFNNEYAGNYRSGNFDAVFRLELEADVPASDEEIEPEKQRVETLNDDHRGWSSVVEEDNEERERRHDKRHASGLKKSSRHRKDQTSRSRSRSKRSSRESPADSDNTVEVDQTITLPGVPTSSPFERLSTKYEDELSDDENEEAIRSVEGPLSGSPFTKSIAVPVGDGYDALDVMADYLFRFGCEKKKWFEKPPVTAKEKRRYYNSKHVATGVCIRAKTGVQRAYPTDLPGLTAFETAVTALNPEVAFKVKSPIVKTIMSTAITADMAEFTINADTRIQILDELSHLARARKHQYAAFIRNEGVLCVWADTVENVIAATESLEQSLIDFIWYQEATKKQGFAAHLDAHAQQEKAALTHAHNKGEKNTDASQTTEVDSTLDAEDQTKLQAKQRWKERPVMLYDAVTAGLTVIIIFALLSLGWRTLIKEYMLDGKAARFALIATSPLLACVSAFAVQCLVGGFWQIFGPIRQVTQNSAYYSAVAPKRSMEELPHVTVWLPVYKESLEEVIMPTIESLKIAQAVYERQGGSVSILVCDDGLQLISPEDVESRRNFYYDNNMAFVARPGHGVDGFERRGRFKKASNMNFAIQLSLRVEEIMDELRPATHEEKGGATYFWHEQDELDLYDTALGRAQEELQGRAWAAGNIRIGSYILIIDSDTRVPEDCFADAVSEFALSPEVAVIQHSSGVMQVANHFFENGIAHFTRSIQLAISFCCSNGSTAPFVGHNAFLRWSALQEIIFMEDGVPKIWSESHVSEDFALSLALQLKGYVLRWATYSEDKFEEGVSLTCDDEVNRWQKYAWGCSELIFHPLRYWLFRGPFTPLFRQYLWSNIPIHCKISVLAYIFSYYAIACSWPLTVLNYVLIGFDLPIDHYYLSGWKITFVCICLFSGLSNLAAIVLRYRLKVKNTGDFATKQLMFIPFFSIFFTGLSMQISSALICHMIGYQMTWAATLKTVEVSNFFREVPAILRKFRFSLPANLIVVAGLVVTTSSVVPEGWRVASLEAVIPLALVSASHILYPIALNPWFMHFSF</sequence>